<dbReference type="EMBL" id="JAATVY010000051">
    <property type="protein sequence ID" value="NJC74226.1"/>
    <property type="molecule type" value="Genomic_DNA"/>
</dbReference>
<sequence length="120" mass="13232">MIGRVYAVVLDCPDAESLLAFYQQVTGWQREQSANGDWLTLRGDNGMRLAFQEVPDYQSPRWPGAGCPQQLHLDVMVDDLDVAEPQVLALGATLLEGSDKPVGWRVYADPAGHPFCLTTN</sequence>
<dbReference type="InterPro" id="IPR029068">
    <property type="entry name" value="Glyas_Bleomycin-R_OHBP_Dase"/>
</dbReference>
<dbReference type="RefSeq" id="WP_167929129.1">
    <property type="nucleotide sequence ID" value="NZ_JAATVY010000051.1"/>
</dbReference>
<dbReference type="Gene3D" id="3.10.180.10">
    <property type="entry name" value="2,3-Dihydroxybiphenyl 1,2-Dioxygenase, domain 1"/>
    <property type="match status" value="1"/>
</dbReference>
<protein>
    <submittedName>
        <fullName evidence="2">VOC family protein</fullName>
    </submittedName>
</protein>
<dbReference type="SUPFAM" id="SSF54593">
    <property type="entry name" value="Glyoxalase/Bleomycin resistance protein/Dihydroxybiphenyl dioxygenase"/>
    <property type="match status" value="1"/>
</dbReference>
<organism evidence="2 3">
    <name type="scientific">Planosporangium thailandense</name>
    <dbReference type="NCBI Taxonomy" id="765197"/>
    <lineage>
        <taxon>Bacteria</taxon>
        <taxon>Bacillati</taxon>
        <taxon>Actinomycetota</taxon>
        <taxon>Actinomycetes</taxon>
        <taxon>Micromonosporales</taxon>
        <taxon>Micromonosporaceae</taxon>
        <taxon>Planosporangium</taxon>
    </lineage>
</organism>
<dbReference type="PROSITE" id="PS51819">
    <property type="entry name" value="VOC"/>
    <property type="match status" value="1"/>
</dbReference>
<proteinExistence type="predicted"/>
<evidence type="ECO:0000313" key="3">
    <source>
        <dbReference type="Proteomes" id="UP000722989"/>
    </source>
</evidence>
<evidence type="ECO:0000313" key="2">
    <source>
        <dbReference type="EMBL" id="NJC74226.1"/>
    </source>
</evidence>
<dbReference type="Proteomes" id="UP000722989">
    <property type="component" value="Unassembled WGS sequence"/>
</dbReference>
<dbReference type="Pfam" id="PF18029">
    <property type="entry name" value="Glyoxalase_6"/>
    <property type="match status" value="1"/>
</dbReference>
<accession>A0ABX0Y728</accession>
<dbReference type="PANTHER" id="PTHR35908:SF1">
    <property type="entry name" value="CONSERVED PROTEIN"/>
    <property type="match status" value="1"/>
</dbReference>
<dbReference type="CDD" id="cd06587">
    <property type="entry name" value="VOC"/>
    <property type="match status" value="1"/>
</dbReference>
<evidence type="ECO:0000259" key="1">
    <source>
        <dbReference type="PROSITE" id="PS51819"/>
    </source>
</evidence>
<reference evidence="2 3" key="1">
    <citation type="submission" date="2020-03" db="EMBL/GenBank/DDBJ databases">
        <title>WGS of the type strain of Planosporangium spp.</title>
        <authorList>
            <person name="Thawai C."/>
        </authorList>
    </citation>
    <scope>NUCLEOTIDE SEQUENCE [LARGE SCALE GENOMIC DNA]</scope>
    <source>
        <strain evidence="2 3">TBRC 5610</strain>
    </source>
</reference>
<keyword evidence="3" id="KW-1185">Reference proteome</keyword>
<dbReference type="InterPro" id="IPR041581">
    <property type="entry name" value="Glyoxalase_6"/>
</dbReference>
<feature type="domain" description="VOC" evidence="1">
    <location>
        <begin position="4"/>
        <end position="120"/>
    </location>
</feature>
<dbReference type="PANTHER" id="PTHR35908">
    <property type="entry name" value="HYPOTHETICAL FUSION PROTEIN"/>
    <property type="match status" value="1"/>
</dbReference>
<gene>
    <name evidence="2" type="ORF">HC031_31605</name>
</gene>
<name>A0ABX0Y728_9ACTN</name>
<comment type="caution">
    <text evidence="2">The sequence shown here is derived from an EMBL/GenBank/DDBJ whole genome shotgun (WGS) entry which is preliminary data.</text>
</comment>
<dbReference type="InterPro" id="IPR037523">
    <property type="entry name" value="VOC_core"/>
</dbReference>